<evidence type="ECO:0000313" key="12">
    <source>
        <dbReference type="Proteomes" id="UP000284395"/>
    </source>
</evidence>
<gene>
    <name evidence="11" type="ORF">D6851_01485</name>
</gene>
<evidence type="ECO:0000256" key="4">
    <source>
        <dbReference type="ARBA" id="ARBA00022475"/>
    </source>
</evidence>
<dbReference type="Pfam" id="PF03544">
    <property type="entry name" value="TonB_C"/>
    <property type="match status" value="1"/>
</dbReference>
<feature type="domain" description="TonB C-terminal" evidence="10">
    <location>
        <begin position="26"/>
        <end position="116"/>
    </location>
</feature>
<dbReference type="PANTHER" id="PTHR33446:SF2">
    <property type="entry name" value="PROTEIN TONB"/>
    <property type="match status" value="1"/>
</dbReference>
<comment type="similarity">
    <text evidence="2">Belongs to the TonB family.</text>
</comment>
<dbReference type="PANTHER" id="PTHR33446">
    <property type="entry name" value="PROTEIN TONB-RELATED"/>
    <property type="match status" value="1"/>
</dbReference>
<evidence type="ECO:0000256" key="2">
    <source>
        <dbReference type="ARBA" id="ARBA00006555"/>
    </source>
</evidence>
<keyword evidence="6" id="KW-0812">Transmembrane</keyword>
<comment type="caution">
    <text evidence="11">The sequence shown here is derived from an EMBL/GenBank/DDBJ whole genome shotgun (WGS) entry which is preliminary data.</text>
</comment>
<evidence type="ECO:0000313" key="11">
    <source>
        <dbReference type="EMBL" id="RKF23577.1"/>
    </source>
</evidence>
<keyword evidence="5" id="KW-0997">Cell inner membrane</keyword>
<sequence length="116" mass="12521">MPIMHVVVDAPTMAAKSPPAPVPVTPPDFSAAQLNNPGPSYPYLSRKAKEEGVVVLRVLVSAEGRAKSLRIEETSGFDRLDKAALKTVKKWRFVPASQAGNPREAWVLVPITFSLG</sequence>
<reference evidence="11 12" key="1">
    <citation type="submission" date="2018-09" db="EMBL/GenBank/DDBJ databases">
        <title>Altererythrobacter spongiae sp. nov., isolated from a marine sponge.</title>
        <authorList>
            <person name="Zhuang L."/>
            <person name="Luo L."/>
        </authorList>
    </citation>
    <scope>NUCLEOTIDE SEQUENCE [LARGE SCALE GENOMIC DNA]</scope>
    <source>
        <strain evidence="11 12">HN-Y73</strain>
    </source>
</reference>
<dbReference type="GO" id="GO:0098797">
    <property type="term" value="C:plasma membrane protein complex"/>
    <property type="evidence" value="ECO:0007669"/>
    <property type="project" value="TreeGrafter"/>
</dbReference>
<dbReference type="GO" id="GO:0015031">
    <property type="term" value="P:protein transport"/>
    <property type="evidence" value="ECO:0007669"/>
    <property type="project" value="UniProtKB-KW"/>
</dbReference>
<keyword evidence="7" id="KW-0653">Protein transport</keyword>
<dbReference type="AlphaFoldDB" id="A0A420ESC6"/>
<evidence type="ECO:0000256" key="7">
    <source>
        <dbReference type="ARBA" id="ARBA00022927"/>
    </source>
</evidence>
<evidence type="ECO:0000256" key="9">
    <source>
        <dbReference type="ARBA" id="ARBA00023136"/>
    </source>
</evidence>
<comment type="subcellular location">
    <subcellularLocation>
        <location evidence="1">Cell inner membrane</location>
        <topology evidence="1">Single-pass membrane protein</topology>
        <orientation evidence="1">Periplasmic side</orientation>
    </subcellularLocation>
</comment>
<dbReference type="Proteomes" id="UP000284395">
    <property type="component" value="Unassembled WGS sequence"/>
</dbReference>
<accession>A0A420ESC6</accession>
<dbReference type="EMBL" id="RAPF01000001">
    <property type="protein sequence ID" value="RKF23577.1"/>
    <property type="molecule type" value="Genomic_DNA"/>
</dbReference>
<keyword evidence="3" id="KW-0813">Transport</keyword>
<protein>
    <submittedName>
        <fullName evidence="11">Energy transducer TonB</fullName>
    </submittedName>
</protein>
<proteinExistence type="inferred from homology"/>
<evidence type="ECO:0000256" key="5">
    <source>
        <dbReference type="ARBA" id="ARBA00022519"/>
    </source>
</evidence>
<keyword evidence="9" id="KW-0472">Membrane</keyword>
<keyword evidence="12" id="KW-1185">Reference proteome</keyword>
<dbReference type="GO" id="GO:0055085">
    <property type="term" value="P:transmembrane transport"/>
    <property type="evidence" value="ECO:0007669"/>
    <property type="project" value="InterPro"/>
</dbReference>
<evidence type="ECO:0000256" key="8">
    <source>
        <dbReference type="ARBA" id="ARBA00022989"/>
    </source>
</evidence>
<dbReference type="GO" id="GO:0031992">
    <property type="term" value="F:energy transducer activity"/>
    <property type="evidence" value="ECO:0007669"/>
    <property type="project" value="TreeGrafter"/>
</dbReference>
<organism evidence="11 12">
    <name type="scientific">Altericroceibacterium spongiae</name>
    <dbReference type="NCBI Taxonomy" id="2320269"/>
    <lineage>
        <taxon>Bacteria</taxon>
        <taxon>Pseudomonadati</taxon>
        <taxon>Pseudomonadota</taxon>
        <taxon>Alphaproteobacteria</taxon>
        <taxon>Sphingomonadales</taxon>
        <taxon>Erythrobacteraceae</taxon>
        <taxon>Altericroceibacterium</taxon>
    </lineage>
</organism>
<dbReference type="PROSITE" id="PS52015">
    <property type="entry name" value="TONB_CTD"/>
    <property type="match status" value="1"/>
</dbReference>
<dbReference type="InterPro" id="IPR006260">
    <property type="entry name" value="TonB/TolA_C"/>
</dbReference>
<dbReference type="InterPro" id="IPR051045">
    <property type="entry name" value="TonB-dependent_transducer"/>
</dbReference>
<evidence type="ECO:0000256" key="6">
    <source>
        <dbReference type="ARBA" id="ARBA00022692"/>
    </source>
</evidence>
<dbReference type="SUPFAM" id="SSF74653">
    <property type="entry name" value="TolA/TonB C-terminal domain"/>
    <property type="match status" value="1"/>
</dbReference>
<keyword evidence="4" id="KW-1003">Cell membrane</keyword>
<keyword evidence="8" id="KW-1133">Transmembrane helix</keyword>
<evidence type="ECO:0000259" key="10">
    <source>
        <dbReference type="PROSITE" id="PS52015"/>
    </source>
</evidence>
<name>A0A420ESC6_9SPHN</name>
<evidence type="ECO:0000256" key="1">
    <source>
        <dbReference type="ARBA" id="ARBA00004383"/>
    </source>
</evidence>
<evidence type="ECO:0000256" key="3">
    <source>
        <dbReference type="ARBA" id="ARBA00022448"/>
    </source>
</evidence>
<dbReference type="OrthoDB" id="9792439at2"/>
<dbReference type="Gene3D" id="3.30.1150.10">
    <property type="match status" value="1"/>
</dbReference>
<dbReference type="NCBIfam" id="TIGR01352">
    <property type="entry name" value="tonB_Cterm"/>
    <property type="match status" value="1"/>
</dbReference>
<dbReference type="InterPro" id="IPR037682">
    <property type="entry name" value="TonB_C"/>
</dbReference>